<evidence type="ECO:0000256" key="7">
    <source>
        <dbReference type="ARBA" id="ARBA00023136"/>
    </source>
</evidence>
<proteinExistence type="inferred from homology"/>
<comment type="subcellular location">
    <subcellularLocation>
        <location evidence="1">Cell membrane</location>
        <topology evidence="1">Multi-pass membrane protein</topology>
    </subcellularLocation>
</comment>
<dbReference type="GO" id="GO:0005886">
    <property type="term" value="C:plasma membrane"/>
    <property type="evidence" value="ECO:0007669"/>
    <property type="project" value="UniProtKB-SubCell"/>
</dbReference>
<dbReference type="GO" id="GO:0022857">
    <property type="term" value="F:transmembrane transporter activity"/>
    <property type="evidence" value="ECO:0007669"/>
    <property type="project" value="InterPro"/>
</dbReference>
<comment type="similarity">
    <text evidence="8">Belongs to the binding-protein-dependent transport system permease family. LivHM subfamily.</text>
</comment>
<evidence type="ECO:0000256" key="1">
    <source>
        <dbReference type="ARBA" id="ARBA00004651"/>
    </source>
</evidence>
<keyword evidence="11" id="KW-1185">Reference proteome</keyword>
<keyword evidence="5" id="KW-0029">Amino-acid transport</keyword>
<evidence type="ECO:0000256" key="2">
    <source>
        <dbReference type="ARBA" id="ARBA00022448"/>
    </source>
</evidence>
<reference evidence="10 11" key="1">
    <citation type="submission" date="2021-01" db="EMBL/GenBank/DDBJ databases">
        <title>Whole genome shotgun sequence of Catellatospora citrea NBRC 14495.</title>
        <authorList>
            <person name="Komaki H."/>
            <person name="Tamura T."/>
        </authorList>
    </citation>
    <scope>NUCLEOTIDE SEQUENCE [LARGE SCALE GENOMIC DNA]</scope>
    <source>
        <strain evidence="10 11">NBRC 14495</strain>
    </source>
</reference>
<evidence type="ECO:0000256" key="3">
    <source>
        <dbReference type="ARBA" id="ARBA00022475"/>
    </source>
</evidence>
<gene>
    <name evidence="10" type="primary">livH_2</name>
    <name evidence="10" type="ORF">Cci01nite_23290</name>
</gene>
<dbReference type="Proteomes" id="UP000659904">
    <property type="component" value="Unassembled WGS sequence"/>
</dbReference>
<feature type="transmembrane region" description="Helical" evidence="9">
    <location>
        <begin position="194"/>
        <end position="217"/>
    </location>
</feature>
<evidence type="ECO:0000256" key="9">
    <source>
        <dbReference type="SAM" id="Phobius"/>
    </source>
</evidence>
<feature type="transmembrane region" description="Helical" evidence="9">
    <location>
        <begin position="101"/>
        <end position="121"/>
    </location>
</feature>
<name>A0A8J3P0B4_9ACTN</name>
<feature type="transmembrane region" description="Helical" evidence="9">
    <location>
        <begin position="263"/>
        <end position="284"/>
    </location>
</feature>
<evidence type="ECO:0000256" key="5">
    <source>
        <dbReference type="ARBA" id="ARBA00022970"/>
    </source>
</evidence>
<feature type="transmembrane region" description="Helical" evidence="9">
    <location>
        <begin position="229"/>
        <end position="256"/>
    </location>
</feature>
<organism evidence="10 11">
    <name type="scientific">Catellatospora citrea</name>
    <dbReference type="NCBI Taxonomy" id="53366"/>
    <lineage>
        <taxon>Bacteria</taxon>
        <taxon>Bacillati</taxon>
        <taxon>Actinomycetota</taxon>
        <taxon>Actinomycetes</taxon>
        <taxon>Micromonosporales</taxon>
        <taxon>Micromonosporaceae</taxon>
        <taxon>Catellatospora</taxon>
    </lineage>
</organism>
<evidence type="ECO:0000313" key="11">
    <source>
        <dbReference type="Proteomes" id="UP000659904"/>
    </source>
</evidence>
<sequence length="296" mass="30102">MSTIVLMTVTGLGLAALYFLVASGLSLVFGLADVLNFAHGLFLSVGAYATWWAAGNLPGAGPDGWGFVLAVAFGVVAGTVVAALVELVMIRPLYSRTIEQVLVTVGLSLAGVAALQAGFGADPRPFPRPSWTQQVVTLAGARVPLDRLLLIVAAVVVLGLLLAFLRWTRYGLIIRAGVENREMVTALGIDVRKAFTLVFAIGGAAAALAGALSGVYFGSVSPTSGASLLIFAFIVVVIGGMGSVLGSAVAAVAVGLLQQFVNYYGTSGAGDICVVALLAVVLLWRPAGLAGKAATA</sequence>
<accession>A0A8J3P0B4</accession>
<keyword evidence="3" id="KW-1003">Cell membrane</keyword>
<dbReference type="RefSeq" id="WP_120317959.1">
    <property type="nucleotide sequence ID" value="NZ_BONH01000008.1"/>
</dbReference>
<keyword evidence="2" id="KW-0813">Transport</keyword>
<feature type="transmembrane region" description="Helical" evidence="9">
    <location>
        <begin position="148"/>
        <end position="165"/>
    </location>
</feature>
<dbReference type="CDD" id="cd06582">
    <property type="entry name" value="TM_PBP1_LivH_like"/>
    <property type="match status" value="1"/>
</dbReference>
<dbReference type="GO" id="GO:0006865">
    <property type="term" value="P:amino acid transport"/>
    <property type="evidence" value="ECO:0007669"/>
    <property type="project" value="UniProtKB-KW"/>
</dbReference>
<keyword evidence="4 9" id="KW-0812">Transmembrane</keyword>
<dbReference type="InterPro" id="IPR052157">
    <property type="entry name" value="BCAA_transport_permease"/>
</dbReference>
<dbReference type="PANTHER" id="PTHR11795">
    <property type="entry name" value="BRANCHED-CHAIN AMINO ACID TRANSPORT SYSTEM PERMEASE PROTEIN LIVH"/>
    <property type="match status" value="1"/>
</dbReference>
<evidence type="ECO:0000256" key="6">
    <source>
        <dbReference type="ARBA" id="ARBA00022989"/>
    </source>
</evidence>
<feature type="transmembrane region" description="Helical" evidence="9">
    <location>
        <begin position="34"/>
        <end position="53"/>
    </location>
</feature>
<dbReference type="InterPro" id="IPR001851">
    <property type="entry name" value="ABC_transp_permease"/>
</dbReference>
<dbReference type="PANTHER" id="PTHR11795:SF442">
    <property type="entry name" value="ABC TRANSPORTER ATP-BINDING PROTEIN"/>
    <property type="match status" value="1"/>
</dbReference>
<evidence type="ECO:0000256" key="4">
    <source>
        <dbReference type="ARBA" id="ARBA00022692"/>
    </source>
</evidence>
<dbReference type="EMBL" id="BONH01000008">
    <property type="protein sequence ID" value="GIF97235.1"/>
    <property type="molecule type" value="Genomic_DNA"/>
</dbReference>
<evidence type="ECO:0000313" key="10">
    <source>
        <dbReference type="EMBL" id="GIF97235.1"/>
    </source>
</evidence>
<protein>
    <submittedName>
        <fullName evidence="10">Branched-chain amino acid ABC transporter permease</fullName>
    </submittedName>
</protein>
<dbReference type="Pfam" id="PF02653">
    <property type="entry name" value="BPD_transp_2"/>
    <property type="match status" value="1"/>
</dbReference>
<comment type="caution">
    <text evidence="10">The sequence shown here is derived from an EMBL/GenBank/DDBJ whole genome shotgun (WGS) entry which is preliminary data.</text>
</comment>
<keyword evidence="6 9" id="KW-1133">Transmembrane helix</keyword>
<dbReference type="AlphaFoldDB" id="A0A8J3P0B4"/>
<keyword evidence="7 9" id="KW-0472">Membrane</keyword>
<feature type="transmembrane region" description="Helical" evidence="9">
    <location>
        <begin position="6"/>
        <end position="27"/>
    </location>
</feature>
<feature type="transmembrane region" description="Helical" evidence="9">
    <location>
        <begin position="65"/>
        <end position="89"/>
    </location>
</feature>
<evidence type="ECO:0000256" key="8">
    <source>
        <dbReference type="ARBA" id="ARBA00037998"/>
    </source>
</evidence>